<accession>A0A9D4KVR3</accession>
<sequence>MSTFNKEDISTILSNGSIILVIAYMRTGSTLTASILRKSERSFYVHEPLHKLKQAFDNAERNKLDSVTFQNVTGKR</sequence>
<keyword evidence="2" id="KW-1185">Reference proteome</keyword>
<name>A0A9D4KVR3_DREPO</name>
<comment type="caution">
    <text evidence="1">The sequence shown here is derived from an EMBL/GenBank/DDBJ whole genome shotgun (WGS) entry which is preliminary data.</text>
</comment>
<gene>
    <name evidence="1" type="ORF">DPMN_089324</name>
</gene>
<reference evidence="1" key="1">
    <citation type="journal article" date="2019" name="bioRxiv">
        <title>The Genome of the Zebra Mussel, Dreissena polymorpha: A Resource for Invasive Species Research.</title>
        <authorList>
            <person name="McCartney M.A."/>
            <person name="Auch B."/>
            <person name="Kono T."/>
            <person name="Mallez S."/>
            <person name="Zhang Y."/>
            <person name="Obille A."/>
            <person name="Becker A."/>
            <person name="Abrahante J.E."/>
            <person name="Garbe J."/>
            <person name="Badalamenti J.P."/>
            <person name="Herman A."/>
            <person name="Mangelson H."/>
            <person name="Liachko I."/>
            <person name="Sullivan S."/>
            <person name="Sone E.D."/>
            <person name="Koren S."/>
            <person name="Silverstein K.A.T."/>
            <person name="Beckman K.B."/>
            <person name="Gohl D.M."/>
        </authorList>
    </citation>
    <scope>NUCLEOTIDE SEQUENCE</scope>
    <source>
        <strain evidence="1">Duluth1</strain>
        <tissue evidence="1">Whole animal</tissue>
    </source>
</reference>
<dbReference type="EMBL" id="JAIWYP010000003">
    <property type="protein sequence ID" value="KAH3847012.1"/>
    <property type="molecule type" value="Genomic_DNA"/>
</dbReference>
<protein>
    <submittedName>
        <fullName evidence="1">Uncharacterized protein</fullName>
    </submittedName>
</protein>
<dbReference type="Proteomes" id="UP000828390">
    <property type="component" value="Unassembled WGS sequence"/>
</dbReference>
<organism evidence="1 2">
    <name type="scientific">Dreissena polymorpha</name>
    <name type="common">Zebra mussel</name>
    <name type="synonym">Mytilus polymorpha</name>
    <dbReference type="NCBI Taxonomy" id="45954"/>
    <lineage>
        <taxon>Eukaryota</taxon>
        <taxon>Metazoa</taxon>
        <taxon>Spiralia</taxon>
        <taxon>Lophotrochozoa</taxon>
        <taxon>Mollusca</taxon>
        <taxon>Bivalvia</taxon>
        <taxon>Autobranchia</taxon>
        <taxon>Heteroconchia</taxon>
        <taxon>Euheterodonta</taxon>
        <taxon>Imparidentia</taxon>
        <taxon>Neoheterodontei</taxon>
        <taxon>Myida</taxon>
        <taxon>Dreissenoidea</taxon>
        <taxon>Dreissenidae</taxon>
        <taxon>Dreissena</taxon>
    </lineage>
</organism>
<evidence type="ECO:0000313" key="1">
    <source>
        <dbReference type="EMBL" id="KAH3847012.1"/>
    </source>
</evidence>
<dbReference type="AlphaFoldDB" id="A0A9D4KVR3"/>
<evidence type="ECO:0000313" key="2">
    <source>
        <dbReference type="Proteomes" id="UP000828390"/>
    </source>
</evidence>
<reference evidence="1" key="2">
    <citation type="submission" date="2020-11" db="EMBL/GenBank/DDBJ databases">
        <authorList>
            <person name="McCartney M.A."/>
            <person name="Auch B."/>
            <person name="Kono T."/>
            <person name="Mallez S."/>
            <person name="Becker A."/>
            <person name="Gohl D.M."/>
            <person name="Silverstein K.A.T."/>
            <person name="Koren S."/>
            <person name="Bechman K.B."/>
            <person name="Herman A."/>
            <person name="Abrahante J.E."/>
            <person name="Garbe J."/>
        </authorList>
    </citation>
    <scope>NUCLEOTIDE SEQUENCE</scope>
    <source>
        <strain evidence="1">Duluth1</strain>
        <tissue evidence="1">Whole animal</tissue>
    </source>
</reference>
<proteinExistence type="predicted"/>